<name>A0A6J5QT71_9CAUD</name>
<gene>
    <name evidence="2" type="ORF">UFOVP1169_3</name>
</gene>
<accession>A0A6J5QT71</accession>
<dbReference type="EMBL" id="LR797114">
    <property type="protein sequence ID" value="CAB4187783.1"/>
    <property type="molecule type" value="Genomic_DNA"/>
</dbReference>
<evidence type="ECO:0000313" key="2">
    <source>
        <dbReference type="EMBL" id="CAB4187783.1"/>
    </source>
</evidence>
<sequence length="455" mass="49069">MANQMQEPYTPQSRLLAQLLAKRHQPVQSVGQGIADVIGDLGSAYFQKSAMNDEEAKSQDKASKLAQIVAMTVNPQTSQSNIDVQAGNFKQAQPAFPNGAPPDSAAMMNGAAPVPAQGAFPQGYTKPVSTEARALAGIQAVGRDAPEMSPLFSTQARSIAKSLLPPPQEISYAPAGSQPIDKRTGAPVGSQVPFAPKEANKTHLNDLLEEHKALDPADPLRKIYEQAISKEVAQTGMRISTNPDGTFEITTGGLEPGLTKPTETKLEDTIINGRDTLAKMNQIKTDFKPEYQQIGTRAEMMKYEAMSKAGMKLDEGAQKKLTDFATYRRNAASNINTAIKNATGVTVGKDEAPRLMNEIPNPGSGLFDGDDPISFMAKVDSTTKAITSAVARAAYARKNGLDKQQQFAIPLDSIPSMIEQKGNQYAEQLQRANPQTPLDQIKEMVKGRLREEFGL</sequence>
<protein>
    <submittedName>
        <fullName evidence="2">Uncharacterized protein</fullName>
    </submittedName>
</protein>
<proteinExistence type="predicted"/>
<reference evidence="2" key="1">
    <citation type="submission" date="2020-05" db="EMBL/GenBank/DDBJ databases">
        <authorList>
            <person name="Chiriac C."/>
            <person name="Salcher M."/>
            <person name="Ghai R."/>
            <person name="Kavagutti S V."/>
        </authorList>
    </citation>
    <scope>NUCLEOTIDE SEQUENCE</scope>
</reference>
<evidence type="ECO:0000256" key="1">
    <source>
        <dbReference type="SAM" id="MobiDB-lite"/>
    </source>
</evidence>
<organism evidence="2">
    <name type="scientific">uncultured Caudovirales phage</name>
    <dbReference type="NCBI Taxonomy" id="2100421"/>
    <lineage>
        <taxon>Viruses</taxon>
        <taxon>Duplodnaviria</taxon>
        <taxon>Heunggongvirae</taxon>
        <taxon>Uroviricota</taxon>
        <taxon>Caudoviricetes</taxon>
        <taxon>Peduoviridae</taxon>
        <taxon>Maltschvirus</taxon>
        <taxon>Maltschvirus maltsch</taxon>
    </lineage>
</organism>
<feature type="region of interest" description="Disordered" evidence="1">
    <location>
        <begin position="238"/>
        <end position="260"/>
    </location>
</feature>